<reference evidence="2" key="6">
    <citation type="submission" date="2011-05" db="EMBL/GenBank/DDBJ databases">
        <title>Complete sequence of Collimonas fungivorans Ter331.</title>
        <authorList>
            <person name="Leveau J.H."/>
        </authorList>
    </citation>
    <scope>NUCLEOTIDE SEQUENCE [LARGE SCALE GENOMIC DNA]</scope>
    <source>
        <strain evidence="2">Ter331</strain>
    </source>
</reference>
<evidence type="ECO:0000313" key="1">
    <source>
        <dbReference type="EMBL" id="AEK60853.1"/>
    </source>
</evidence>
<dbReference type="EMBL" id="CP002745">
    <property type="protein sequence ID" value="AEK60853.1"/>
    <property type="molecule type" value="Genomic_DNA"/>
</dbReference>
<accession>G0AIS0</accession>
<dbReference type="HOGENOM" id="CLU_1105666_0_0_4"/>
<proteinExistence type="predicted"/>
<reference evidence="1 2" key="2">
    <citation type="journal article" date="2006" name="J. Microbiol. Methods">
        <title>Genomic flank-sequencing of plasposon insertion sites for rapid identification of functional genes.</title>
        <authorList>
            <person name="Leveau J.H."/>
            <person name="Gerards S."/>
            <person name="Fritsche K."/>
            <person name="Zondag G."/>
            <person name="van Veen J.A."/>
        </authorList>
    </citation>
    <scope>NUCLEOTIDE SEQUENCE [LARGE SCALE GENOMIC DNA]</scope>
    <source>
        <strain evidence="1 2">Ter331</strain>
    </source>
</reference>
<reference evidence="1 2" key="3">
    <citation type="journal article" date="2008" name="FEMS Microbiol. Ecol.">
        <title>Identification and characterization of genes underlying chitinolysis in Collimonas fungivorans Ter331.</title>
        <authorList>
            <person name="Fritsche K."/>
            <person name="de Boer W."/>
            <person name="Gerards S."/>
            <person name="van den Berg M."/>
            <person name="van Veen J.A."/>
            <person name="Leveau J.H."/>
        </authorList>
    </citation>
    <scope>NUCLEOTIDE SEQUENCE [LARGE SCALE GENOMIC DNA]</scope>
    <source>
        <strain evidence="1 2">Ter331</strain>
    </source>
</reference>
<organism evidence="1 2">
    <name type="scientific">Collimonas fungivorans (strain Ter331)</name>
    <dbReference type="NCBI Taxonomy" id="1005048"/>
    <lineage>
        <taxon>Bacteria</taxon>
        <taxon>Pseudomonadati</taxon>
        <taxon>Pseudomonadota</taxon>
        <taxon>Betaproteobacteria</taxon>
        <taxon>Burkholderiales</taxon>
        <taxon>Oxalobacteraceae</taxon>
        <taxon>Collimonas</taxon>
    </lineage>
</organism>
<keyword evidence="2" id="KW-1185">Reference proteome</keyword>
<reference evidence="1 2" key="4">
    <citation type="journal article" date="2010" name="Environ. Microbiol.">
        <title>The bacterial genus Collimonas: mycophagy, weathering and other adaptive solutions to life in oligotrophic soil environments.</title>
        <authorList>
            <person name="Leveau J.H."/>
            <person name="Uroz S."/>
            <person name="de Boer W."/>
        </authorList>
    </citation>
    <scope>NUCLEOTIDE SEQUENCE [LARGE SCALE GENOMIC DNA]</scope>
    <source>
        <strain evidence="1 2">Ter331</strain>
    </source>
</reference>
<dbReference type="AlphaFoldDB" id="G0AIS0"/>
<dbReference type="Proteomes" id="UP000008392">
    <property type="component" value="Chromosome"/>
</dbReference>
<name>G0AIS0_COLFT</name>
<reference evidence="1 2" key="1">
    <citation type="journal article" date="2004" name="Environ. Microbiol.">
        <title>Phylogeny-function analysis of (meta)genomic libraries: screening for expression of ribosomal RNA genes by large-insert library fluorescent in situ hybridization (LIL-FISH).</title>
        <authorList>
            <person name="Leveau J.H."/>
            <person name="Gerards S."/>
            <person name="de Boer W."/>
            <person name="van Veen J.A."/>
        </authorList>
    </citation>
    <scope>NUCLEOTIDE SEQUENCE [LARGE SCALE GENOMIC DNA]</scope>
    <source>
        <strain evidence="1 2">Ter331</strain>
    </source>
</reference>
<dbReference type="KEGG" id="cfu:CFU_1021"/>
<reference evidence="1 2" key="5">
    <citation type="journal article" date="2011" name="ISME J.">
        <title>Dual transcriptional profiling of a bacterial/fungal confrontation: Collimonas fungivorans versus Aspergillus niger.</title>
        <authorList>
            <person name="Mela F."/>
            <person name="Fritsche K."/>
            <person name="de Boer W."/>
            <person name="van Veen J.A."/>
            <person name="de Graaff L.H."/>
            <person name="van den Berg M."/>
            <person name="Leveau J.H."/>
        </authorList>
    </citation>
    <scope>NUCLEOTIDE SEQUENCE [LARGE SCALE GENOMIC DNA]</scope>
    <source>
        <strain evidence="1 2">Ter331</strain>
    </source>
</reference>
<gene>
    <name evidence="1" type="ordered locus">CFU_1021</name>
</gene>
<evidence type="ECO:0000313" key="2">
    <source>
        <dbReference type="Proteomes" id="UP000008392"/>
    </source>
</evidence>
<protein>
    <submittedName>
        <fullName evidence="1">Uncharacterized protein</fullName>
    </submittedName>
</protein>
<sequence>MDGRCIKFRMRARYHQRYLTIATWTANITQLAARREWFLERFLSAFMQAVKRHRTGMKLDGNVSTKPHSEKGVDMHAIHTDKELRAALHSIYVAQFKAFKACQHAFTKADATRMLTGLMGARPWSWRVIGITPAALQVFSDHDFKRPPRQLQRGHKQDRASTASVLYFDCTEPMPLEEFFAFFLERDETVIMTNDENKHRPNSTFPDFIAIDSKDELFPCGTLVGWQHRKAEINFLRALYAKQIASSTNTK</sequence>